<dbReference type="InterPro" id="IPR036291">
    <property type="entry name" value="NAD(P)-bd_dom_sf"/>
</dbReference>
<evidence type="ECO:0000313" key="5">
    <source>
        <dbReference type="EMBL" id="QUH29992.1"/>
    </source>
</evidence>
<accession>A0A8J8SCQ6</accession>
<dbReference type="SUPFAM" id="SSF51735">
    <property type="entry name" value="NAD(P)-binding Rossmann-fold domains"/>
    <property type="match status" value="1"/>
</dbReference>
<gene>
    <name evidence="5" type="ORF">HYG85_14145</name>
</gene>
<dbReference type="Pfam" id="PF01232">
    <property type="entry name" value="Mannitol_dh"/>
    <property type="match status" value="1"/>
</dbReference>
<dbReference type="InterPro" id="IPR008927">
    <property type="entry name" value="6-PGluconate_DH-like_C_sf"/>
</dbReference>
<dbReference type="KEGG" id="vgu:HYG85_14145"/>
<evidence type="ECO:0000259" key="4">
    <source>
        <dbReference type="Pfam" id="PF08125"/>
    </source>
</evidence>
<protein>
    <submittedName>
        <fullName evidence="5">Mannitol dehydrogenase family protein</fullName>
    </submittedName>
</protein>
<keyword evidence="6" id="KW-1185">Reference proteome</keyword>
<dbReference type="InterPro" id="IPR013131">
    <property type="entry name" value="Mannitol_DH_N"/>
</dbReference>
<evidence type="ECO:0000256" key="1">
    <source>
        <dbReference type="ARBA" id="ARBA00023002"/>
    </source>
</evidence>
<dbReference type="PANTHER" id="PTHR43362">
    <property type="entry name" value="MANNITOL DEHYDROGENASE DSF1-RELATED"/>
    <property type="match status" value="1"/>
</dbReference>
<dbReference type="GO" id="GO:0008926">
    <property type="term" value="F:mannitol-1-phosphate 5-dehydrogenase activity"/>
    <property type="evidence" value="ECO:0007669"/>
    <property type="project" value="UniProtKB-EC"/>
</dbReference>
<dbReference type="InterPro" id="IPR013118">
    <property type="entry name" value="Mannitol_DH_C"/>
</dbReference>
<name>A0A8J8SCQ6_9FIRM</name>
<proteinExistence type="predicted"/>
<dbReference type="Gene3D" id="1.10.1040.10">
    <property type="entry name" value="N-(1-d-carboxylethyl)-l-norvaline Dehydrogenase, domain 2"/>
    <property type="match status" value="1"/>
</dbReference>
<dbReference type="Pfam" id="PF08125">
    <property type="entry name" value="Mannitol_dh_C"/>
    <property type="match status" value="1"/>
</dbReference>
<comment type="catalytic activity">
    <reaction evidence="2">
        <text>D-mannitol 1-phosphate + NAD(+) = beta-D-fructose 6-phosphate + NADH + H(+)</text>
        <dbReference type="Rhea" id="RHEA:19661"/>
        <dbReference type="ChEBI" id="CHEBI:15378"/>
        <dbReference type="ChEBI" id="CHEBI:57540"/>
        <dbReference type="ChEBI" id="CHEBI:57634"/>
        <dbReference type="ChEBI" id="CHEBI:57945"/>
        <dbReference type="ChEBI" id="CHEBI:61381"/>
        <dbReference type="EC" id="1.1.1.17"/>
    </reaction>
</comment>
<dbReference type="EMBL" id="CP058561">
    <property type="protein sequence ID" value="QUH29992.1"/>
    <property type="molecule type" value="Genomic_DNA"/>
</dbReference>
<reference evidence="5 6" key="1">
    <citation type="submission" date="2020-07" db="EMBL/GenBank/DDBJ databases">
        <title>Vallitalea guaymasensis genome.</title>
        <authorList>
            <person name="Postec A."/>
        </authorList>
    </citation>
    <scope>NUCLEOTIDE SEQUENCE [LARGE SCALE GENOMIC DNA]</scope>
    <source>
        <strain evidence="5 6">Ra1766G1</strain>
    </source>
</reference>
<dbReference type="SUPFAM" id="SSF48179">
    <property type="entry name" value="6-phosphogluconate dehydrogenase C-terminal domain-like"/>
    <property type="match status" value="1"/>
</dbReference>
<evidence type="ECO:0000259" key="3">
    <source>
        <dbReference type="Pfam" id="PF01232"/>
    </source>
</evidence>
<evidence type="ECO:0000256" key="2">
    <source>
        <dbReference type="ARBA" id="ARBA00048615"/>
    </source>
</evidence>
<dbReference type="Gene3D" id="3.40.50.720">
    <property type="entry name" value="NAD(P)-binding Rossmann-like Domain"/>
    <property type="match status" value="1"/>
</dbReference>
<dbReference type="RefSeq" id="WP_212690228.1">
    <property type="nucleotide sequence ID" value="NZ_CP058561.1"/>
</dbReference>
<dbReference type="PANTHER" id="PTHR43362:SF1">
    <property type="entry name" value="MANNITOL DEHYDROGENASE 2-RELATED"/>
    <property type="match status" value="1"/>
</dbReference>
<sequence>MLKLNRESIENKSAWEAIGVELPEFDYNTVLHKTKEEPKWVHFGAGNIFRGFIANTNQKLLDTGKADTGIVAVESFDFEVMDKVYEPYDNLTLLVLMNANGDFNKKVIGSIVEGITTDKSRTSDNERLVSIFENPSLQMVSFTITEKGYSLTDASGNYMTVIQKDIENGPESPLHTMSIITSLAYRRYQKGKFPMTFVSMDNCSHNGDKLKQAVITIAKEWLGKGFVEEGFINYLEDENKITFPLSMIDKITPRPSETVKEVLCNEGIEDMDVIITSKNSYMAPFVNAEVSEYLVIEDKFTNGRPMLEEAGIIFTDRETVNKVETMKVTTCLNPLHTALAVSGCLLGHTLIADEMKDETLKKFVTTIGYEEGLKVVVDPGIVNPKAFLDEVVNERFANPFIPDTPQRIATDTSQKMGIRFGETIKSYAKRDDLNPEDLVAIPLAIATWCRYLLGVDDNGKEFVLSPDPLIEDLQALVEGIKLGDTTADISGILSNKKIFGIDLYEVNLGKKIEGMFMEMIKGTGAVRSTLQKYVG</sequence>
<keyword evidence="1" id="KW-0560">Oxidoreductase</keyword>
<evidence type="ECO:0000313" key="6">
    <source>
        <dbReference type="Proteomes" id="UP000677305"/>
    </source>
</evidence>
<dbReference type="InterPro" id="IPR050988">
    <property type="entry name" value="Mannitol_DH/Oxidoreductase"/>
</dbReference>
<feature type="domain" description="Mannitol dehydrogenase C-terminal" evidence="4">
    <location>
        <begin position="320"/>
        <end position="506"/>
    </location>
</feature>
<feature type="domain" description="Mannitol dehydrogenase N-terminal" evidence="3">
    <location>
        <begin position="39"/>
        <end position="308"/>
    </location>
</feature>
<dbReference type="Proteomes" id="UP000677305">
    <property type="component" value="Chromosome"/>
</dbReference>
<dbReference type="InterPro" id="IPR013328">
    <property type="entry name" value="6PGD_dom2"/>
</dbReference>
<organism evidence="5 6">
    <name type="scientific">Vallitalea guaymasensis</name>
    <dbReference type="NCBI Taxonomy" id="1185412"/>
    <lineage>
        <taxon>Bacteria</taxon>
        <taxon>Bacillati</taxon>
        <taxon>Bacillota</taxon>
        <taxon>Clostridia</taxon>
        <taxon>Lachnospirales</taxon>
        <taxon>Vallitaleaceae</taxon>
        <taxon>Vallitalea</taxon>
    </lineage>
</organism>
<dbReference type="AlphaFoldDB" id="A0A8J8SCQ6"/>